<gene>
    <name evidence="3" type="ORF">EER27_14660</name>
</gene>
<evidence type="ECO:0000259" key="2">
    <source>
        <dbReference type="Pfam" id="PF20249"/>
    </source>
</evidence>
<keyword evidence="1" id="KW-0472">Membrane</keyword>
<proteinExistence type="predicted"/>
<dbReference type="Proteomes" id="UP000267049">
    <property type="component" value="Unassembled WGS sequence"/>
</dbReference>
<feature type="transmembrane region" description="Helical" evidence="1">
    <location>
        <begin position="795"/>
        <end position="822"/>
    </location>
</feature>
<evidence type="ECO:0000313" key="4">
    <source>
        <dbReference type="Proteomes" id="UP000267049"/>
    </source>
</evidence>
<feature type="transmembrane region" description="Helical" evidence="1">
    <location>
        <begin position="766"/>
        <end position="783"/>
    </location>
</feature>
<dbReference type="CDD" id="cd20707">
    <property type="entry name" value="MIX_III"/>
    <property type="match status" value="1"/>
</dbReference>
<accession>A0A3M8SM03</accession>
<feature type="transmembrane region" description="Helical" evidence="1">
    <location>
        <begin position="725"/>
        <end position="745"/>
    </location>
</feature>
<dbReference type="RefSeq" id="WP_123088884.1">
    <property type="nucleotide sequence ID" value="NZ_RIBS01000008.1"/>
</dbReference>
<dbReference type="InterPro" id="IPR046864">
    <property type="entry name" value="VasX_N"/>
</dbReference>
<organism evidence="3 4">
    <name type="scientific">Montanilutibacter psychrotolerans</name>
    <dbReference type="NCBI Taxonomy" id="1327343"/>
    <lineage>
        <taxon>Bacteria</taxon>
        <taxon>Pseudomonadati</taxon>
        <taxon>Pseudomonadota</taxon>
        <taxon>Gammaproteobacteria</taxon>
        <taxon>Lysobacterales</taxon>
        <taxon>Lysobacteraceae</taxon>
        <taxon>Montanilutibacter</taxon>
    </lineage>
</organism>
<dbReference type="AlphaFoldDB" id="A0A3M8SM03"/>
<name>A0A3M8SM03_9GAMM</name>
<reference evidence="3 4" key="1">
    <citation type="submission" date="2018-11" db="EMBL/GenBank/DDBJ databases">
        <title>Lysobacter cryohumiis sp. nov., isolated from soil in the Tianshan Mountains, Xinjiang, China.</title>
        <authorList>
            <person name="Luo Y."/>
            <person name="Sheng H."/>
        </authorList>
    </citation>
    <scope>NUCLEOTIDE SEQUENCE [LARGE SCALE GENOMIC DNA]</scope>
    <source>
        <strain evidence="3 4">ZS60</strain>
    </source>
</reference>
<dbReference type="Pfam" id="PF20249">
    <property type="entry name" value="VasX_N"/>
    <property type="match status" value="1"/>
</dbReference>
<protein>
    <recommendedName>
        <fullName evidence="2">Toxin VasX N-terminal region domain-containing protein</fullName>
    </recommendedName>
</protein>
<dbReference type="EMBL" id="RIBS01000008">
    <property type="protein sequence ID" value="RNF82388.1"/>
    <property type="molecule type" value="Genomic_DNA"/>
</dbReference>
<comment type="caution">
    <text evidence="3">The sequence shown here is derived from an EMBL/GenBank/DDBJ whole genome shotgun (WGS) entry which is preliminary data.</text>
</comment>
<evidence type="ECO:0000256" key="1">
    <source>
        <dbReference type="SAM" id="Phobius"/>
    </source>
</evidence>
<keyword evidence="1" id="KW-0812">Transmembrane</keyword>
<feature type="transmembrane region" description="Helical" evidence="1">
    <location>
        <begin position="829"/>
        <end position="850"/>
    </location>
</feature>
<sequence>MADTGIAAAKRGAAANTTAKKSGAPCPNCVKEGLAILPVISGAFSKTESLPAVFPLEDLTVSTELKALSNGLTTKDLTEHWYFMRALRAGYLYVLKPDKTWDAYLVDSSGLLQAMPSSGMPESPDGIGPMDKPGACSRSEHNNVALQFFVLDPKRTKEVWMAFSRYRWTPKVMKAYADNVDGLRDSRMTRLDVVSAAAGKLGGYEGSPVPHGMKMTASIGNYVADYSSPATRTKINKSQVEPLHDRGASATMPLMTLANGTVLATAMATASKNTEAKVGAIVLLDDIVGVTRQLNGYRNRISADAAAVSGMGDPVRTRKRVIADIIEGIRANAEANPGPWWDKNYGPDRYLRHINQADWQATRQESKQFTSLLEYVKKVSADYCSVKESAQWKRVQRSDFDDTDHRSALDRCDMIASSVAGSGRTKLERDLVWYPALDMEPTDPDNWLARALTGDHRPFLEYLAGNPGDQDEAYDTVKEATQLSDLLTGKAITQVNVFRASIRAQRAANEAMATLVESSAGILFDLRRDNPKAYKKLIRKVALSLLTRDDVVMRPVVVKGTWNRIAGKIMEIATGAPRIGGSAPIRTVPNAGRGPYLATQGNLGGKGWGLSQGLDGAIVLDLPNSRAEAAETVAWVANKLESGGQLDPKVVRRMGLENLDLASRAGANDNPFQRNHMSIIGKKAEVGLSSGALFFQVNAMVGAVTDYFKKDEGLRDAGDLRDMRVGITVSALAGLGAGMDMCLAVQSLRGAQVASRQLMQRWSARLGLAAGVIEGVYGIAKGFGKAQGGDVDSGLWTMGSGVALVLGSAAAYGASTGAVLGIGASLGPVGWALLIIGFLGLALYCAWQAFGTDDENMLPVEYWLDNGIFGKGAHRTGKTAVNSPYYVTKSKTVSLFAVLEEEIYGLQKVTLVGQGRFGKMSDSHGYSLHFSYHIALPRYAKGSRLELEFTAIYKGQRIPAGGIVCEDGKPKPSRSDITKKFTGMRKDPELKVDAKSGVMELEGYFSTMQDETWAENVIEWIVGTESNPDAQYADAMELRGSYWPDVVNLPNLATVFEYPPKK</sequence>
<keyword evidence="4" id="KW-1185">Reference proteome</keyword>
<feature type="domain" description="Toxin VasX N-terminal region" evidence="2">
    <location>
        <begin position="26"/>
        <end position="196"/>
    </location>
</feature>
<evidence type="ECO:0000313" key="3">
    <source>
        <dbReference type="EMBL" id="RNF82388.1"/>
    </source>
</evidence>
<keyword evidence="1" id="KW-1133">Transmembrane helix</keyword>
<dbReference type="OrthoDB" id="8664525at2"/>